<comment type="caution">
    <text evidence="16">The sequence shown here is derived from an EMBL/GenBank/DDBJ whole genome shotgun (WGS) entry which is preliminary data.</text>
</comment>
<proteinExistence type="inferred from homology"/>
<dbReference type="PROSITE" id="PS00491">
    <property type="entry name" value="PROLINE_PEPTIDASE"/>
    <property type="match status" value="1"/>
</dbReference>
<comment type="function">
    <text evidence="3">Catalyzes the removal of a penultimate prolyl residue from the N-termini of peptides.</text>
</comment>
<dbReference type="SUPFAM" id="SSF55920">
    <property type="entry name" value="Creatinase/aminopeptidase"/>
    <property type="match status" value="1"/>
</dbReference>
<dbReference type="InterPro" id="IPR000994">
    <property type="entry name" value="Pept_M24"/>
</dbReference>
<keyword evidence="9" id="KW-0378">Hydrolase</keyword>
<keyword evidence="7" id="KW-0645">Protease</keyword>
<evidence type="ECO:0000256" key="7">
    <source>
        <dbReference type="ARBA" id="ARBA00022670"/>
    </source>
</evidence>
<dbReference type="EC" id="3.4.11.9" evidence="5"/>
<sequence>SAAHTLVLTALKTLHNEREIAALVTSYSVSHGAPNQAYPIIAGAGANGSTLHYTANNAPLAGKQLVVLDAGAEWRCYASDVTRTFPVGGEFTPEARGVYQAVQRMQEECIQRVRPGVQFVELHRHAVRVAAEGLVALGVLRGEVGEVLASGTVAAFFPHGLGHHVGLEVHDVSGEERLLLAGKSFRPPAPGATATGGGGTVAMKREWITPEQMAGLFCGGGEEGAAALSGGRQRLEKNMVVTIEPGIYFCREYIEGYFLKDPKHAKYINKAELDRYWDVGGVRIEDDILVTEDGFENLTSAPKGEAMLRVIREGSASGI</sequence>
<evidence type="ECO:0000256" key="10">
    <source>
        <dbReference type="ARBA" id="ARBA00023049"/>
    </source>
</evidence>
<reference evidence="16" key="2">
    <citation type="submission" date="2023-05" db="EMBL/GenBank/DDBJ databases">
        <authorList>
            <consortium name="Lawrence Berkeley National Laboratory"/>
            <person name="Steindorff A."/>
            <person name="Hensen N."/>
            <person name="Bonometti L."/>
            <person name="Westerberg I."/>
            <person name="Brannstrom I.O."/>
            <person name="Guillou S."/>
            <person name="Cros-Aarteil S."/>
            <person name="Calhoun S."/>
            <person name="Haridas S."/>
            <person name="Kuo A."/>
            <person name="Mondo S."/>
            <person name="Pangilinan J."/>
            <person name="Riley R."/>
            <person name="Labutti K."/>
            <person name="Andreopoulos B."/>
            <person name="Lipzen A."/>
            <person name="Chen C."/>
            <person name="Yanf M."/>
            <person name="Daum C."/>
            <person name="Ng V."/>
            <person name="Clum A."/>
            <person name="Ohm R."/>
            <person name="Martin F."/>
            <person name="Silar P."/>
            <person name="Natvig D."/>
            <person name="Lalanne C."/>
            <person name="Gautier V."/>
            <person name="Ament-Velasquez S.L."/>
            <person name="Kruys A."/>
            <person name="Hutchinson M.I."/>
            <person name="Powell A.J."/>
            <person name="Barry K."/>
            <person name="Miller A.N."/>
            <person name="Grigoriev I.V."/>
            <person name="Debuchy R."/>
            <person name="Gladieux P."/>
            <person name="Thoren M.H."/>
            <person name="Johannesson H."/>
        </authorList>
    </citation>
    <scope>NUCLEOTIDE SEQUENCE</scope>
    <source>
        <strain evidence="16">CBS 103.79</strain>
    </source>
</reference>
<evidence type="ECO:0000256" key="11">
    <source>
        <dbReference type="ARBA" id="ARBA00023211"/>
    </source>
</evidence>
<evidence type="ECO:0000256" key="9">
    <source>
        <dbReference type="ARBA" id="ARBA00022801"/>
    </source>
</evidence>
<dbReference type="GO" id="GO:0046872">
    <property type="term" value="F:metal ion binding"/>
    <property type="evidence" value="ECO:0007669"/>
    <property type="project" value="UniProtKB-KW"/>
</dbReference>
<dbReference type="InterPro" id="IPR036005">
    <property type="entry name" value="Creatinase/aminopeptidase-like"/>
</dbReference>
<evidence type="ECO:0000256" key="8">
    <source>
        <dbReference type="ARBA" id="ARBA00022723"/>
    </source>
</evidence>
<evidence type="ECO:0000313" key="16">
    <source>
        <dbReference type="EMBL" id="KAK3899469.1"/>
    </source>
</evidence>
<evidence type="ECO:0000256" key="1">
    <source>
        <dbReference type="ARBA" id="ARBA00001424"/>
    </source>
</evidence>
<dbReference type="Gene3D" id="3.90.230.10">
    <property type="entry name" value="Creatinase/methionine aminopeptidase superfamily"/>
    <property type="match status" value="1"/>
</dbReference>
<dbReference type="GO" id="GO:0008237">
    <property type="term" value="F:metallopeptidase activity"/>
    <property type="evidence" value="ECO:0007669"/>
    <property type="project" value="UniProtKB-KW"/>
</dbReference>
<keyword evidence="8 14" id="KW-0479">Metal-binding</keyword>
<dbReference type="InterPro" id="IPR052433">
    <property type="entry name" value="X-Pro_dipept-like"/>
</dbReference>
<evidence type="ECO:0000256" key="12">
    <source>
        <dbReference type="ARBA" id="ARBA00030849"/>
    </source>
</evidence>
<organism evidence="16 17">
    <name type="scientific">Staphylotrichum tortipilum</name>
    <dbReference type="NCBI Taxonomy" id="2831512"/>
    <lineage>
        <taxon>Eukaryota</taxon>
        <taxon>Fungi</taxon>
        <taxon>Dikarya</taxon>
        <taxon>Ascomycota</taxon>
        <taxon>Pezizomycotina</taxon>
        <taxon>Sordariomycetes</taxon>
        <taxon>Sordariomycetidae</taxon>
        <taxon>Sordariales</taxon>
        <taxon>Chaetomiaceae</taxon>
        <taxon>Staphylotrichum</taxon>
    </lineage>
</organism>
<evidence type="ECO:0000259" key="15">
    <source>
        <dbReference type="Pfam" id="PF00557"/>
    </source>
</evidence>
<evidence type="ECO:0000256" key="4">
    <source>
        <dbReference type="ARBA" id="ARBA00008766"/>
    </source>
</evidence>
<gene>
    <name evidence="16" type="ORF">C8A05DRAFT_36904</name>
</gene>
<name>A0AAN6MFC5_9PEZI</name>
<evidence type="ECO:0000313" key="17">
    <source>
        <dbReference type="Proteomes" id="UP001303889"/>
    </source>
</evidence>
<evidence type="ECO:0000256" key="6">
    <source>
        <dbReference type="ARBA" id="ARBA00022438"/>
    </source>
</evidence>
<evidence type="ECO:0000256" key="13">
    <source>
        <dbReference type="ARBA" id="ARBA00032413"/>
    </source>
</evidence>
<dbReference type="PANTHER" id="PTHR43226:SF3">
    <property type="entry name" value="XAA-PRO AMINOPEPTIDASE AN0832-RELATED"/>
    <property type="match status" value="1"/>
</dbReference>
<dbReference type="GO" id="GO:0004177">
    <property type="term" value="F:aminopeptidase activity"/>
    <property type="evidence" value="ECO:0007669"/>
    <property type="project" value="UniProtKB-KW"/>
</dbReference>
<dbReference type="AlphaFoldDB" id="A0AAN6MFC5"/>
<feature type="domain" description="Peptidase M24" evidence="15">
    <location>
        <begin position="2"/>
        <end position="292"/>
    </location>
</feature>
<accession>A0AAN6MFC5</accession>
<dbReference type="Pfam" id="PF00557">
    <property type="entry name" value="Peptidase_M24"/>
    <property type="match status" value="1"/>
</dbReference>
<dbReference type="Proteomes" id="UP001303889">
    <property type="component" value="Unassembled WGS sequence"/>
</dbReference>
<reference evidence="16" key="1">
    <citation type="journal article" date="2023" name="Mol. Phylogenet. Evol.">
        <title>Genome-scale phylogeny and comparative genomics of the fungal order Sordariales.</title>
        <authorList>
            <person name="Hensen N."/>
            <person name="Bonometti L."/>
            <person name="Westerberg I."/>
            <person name="Brannstrom I.O."/>
            <person name="Guillou S."/>
            <person name="Cros-Aarteil S."/>
            <person name="Calhoun S."/>
            <person name="Haridas S."/>
            <person name="Kuo A."/>
            <person name="Mondo S."/>
            <person name="Pangilinan J."/>
            <person name="Riley R."/>
            <person name="LaButti K."/>
            <person name="Andreopoulos B."/>
            <person name="Lipzen A."/>
            <person name="Chen C."/>
            <person name="Yan M."/>
            <person name="Daum C."/>
            <person name="Ng V."/>
            <person name="Clum A."/>
            <person name="Steindorff A."/>
            <person name="Ohm R.A."/>
            <person name="Martin F."/>
            <person name="Silar P."/>
            <person name="Natvig D.O."/>
            <person name="Lalanne C."/>
            <person name="Gautier V."/>
            <person name="Ament-Velasquez S.L."/>
            <person name="Kruys A."/>
            <person name="Hutchinson M.I."/>
            <person name="Powell A.J."/>
            <person name="Barry K."/>
            <person name="Miller A.N."/>
            <person name="Grigoriev I.V."/>
            <person name="Debuchy R."/>
            <person name="Gladieux P."/>
            <person name="Hiltunen Thoren M."/>
            <person name="Johannesson H."/>
        </authorList>
    </citation>
    <scope>NUCLEOTIDE SEQUENCE</scope>
    <source>
        <strain evidence="16">CBS 103.79</strain>
    </source>
</reference>
<keyword evidence="11" id="KW-0464">Manganese</keyword>
<evidence type="ECO:0000256" key="2">
    <source>
        <dbReference type="ARBA" id="ARBA00001936"/>
    </source>
</evidence>
<comment type="catalytic activity">
    <reaction evidence="1">
        <text>Release of any N-terminal amino acid, including proline, that is linked to proline, even from a dipeptide or tripeptide.</text>
        <dbReference type="EC" id="3.4.11.9"/>
    </reaction>
</comment>
<dbReference type="EMBL" id="MU855780">
    <property type="protein sequence ID" value="KAK3899469.1"/>
    <property type="molecule type" value="Genomic_DNA"/>
</dbReference>
<keyword evidence="17" id="KW-1185">Reference proteome</keyword>
<comment type="cofactor">
    <cofactor evidence="2">
        <name>Mn(2+)</name>
        <dbReference type="ChEBI" id="CHEBI:29035"/>
    </cofactor>
</comment>
<dbReference type="PANTHER" id="PTHR43226">
    <property type="entry name" value="XAA-PRO AMINOPEPTIDASE 3"/>
    <property type="match status" value="1"/>
</dbReference>
<evidence type="ECO:0000256" key="3">
    <source>
        <dbReference type="ARBA" id="ARBA00002443"/>
    </source>
</evidence>
<evidence type="ECO:0000256" key="14">
    <source>
        <dbReference type="RuleBase" id="RU000590"/>
    </source>
</evidence>
<protein>
    <recommendedName>
        <fullName evidence="5">Xaa-Pro aminopeptidase</fullName>
        <ecNumber evidence="5">3.4.11.9</ecNumber>
    </recommendedName>
    <alternativeName>
        <fullName evidence="12">Aminoacylproline aminopeptidase</fullName>
    </alternativeName>
    <alternativeName>
        <fullName evidence="13">Prolidase</fullName>
    </alternativeName>
</protein>
<dbReference type="GO" id="GO:0006508">
    <property type="term" value="P:proteolysis"/>
    <property type="evidence" value="ECO:0007669"/>
    <property type="project" value="UniProtKB-KW"/>
</dbReference>
<keyword evidence="6" id="KW-0031">Aminopeptidase</keyword>
<evidence type="ECO:0000256" key="5">
    <source>
        <dbReference type="ARBA" id="ARBA00012574"/>
    </source>
</evidence>
<dbReference type="InterPro" id="IPR001131">
    <property type="entry name" value="Peptidase_M24B_aminopep-P_CS"/>
</dbReference>
<dbReference type="CDD" id="cd01087">
    <property type="entry name" value="Prolidase"/>
    <property type="match status" value="1"/>
</dbReference>
<keyword evidence="10" id="KW-0482">Metalloprotease</keyword>
<comment type="similarity">
    <text evidence="4 14">Belongs to the peptidase M24B family.</text>
</comment>
<feature type="non-terminal residue" evidence="16">
    <location>
        <position position="1"/>
    </location>
</feature>